<gene>
    <name evidence="3" type="ORF">J0I24_07870</name>
</gene>
<dbReference type="EMBL" id="JAFKMR010000016">
    <property type="protein sequence ID" value="MBN8744216.1"/>
    <property type="molecule type" value="Genomic_DNA"/>
</dbReference>
<name>A0A8I1SX61_THIA3</name>
<proteinExistence type="predicted"/>
<dbReference type="RefSeq" id="WP_276729743.1">
    <property type="nucleotide sequence ID" value="NZ_JAFKMR010000016.1"/>
</dbReference>
<reference evidence="3" key="1">
    <citation type="submission" date="2021-02" db="EMBL/GenBank/DDBJ databases">
        <title>Thiocyanate and organic carbon inputs drive convergent selection for specific autotrophic Afipia and Thiobacillus strains within complex microbiomes.</title>
        <authorList>
            <person name="Huddy R.J."/>
            <person name="Sachdeva R."/>
            <person name="Kadzinga F."/>
            <person name="Kantor R.S."/>
            <person name="Harrison S.T.L."/>
            <person name="Banfield J.F."/>
        </authorList>
    </citation>
    <scope>NUCLEOTIDE SEQUENCE</scope>
    <source>
        <strain evidence="3">SCN18_13_7_16_R3_B_64_19</strain>
    </source>
</reference>
<protein>
    <submittedName>
        <fullName evidence="3">Ferrous iron transport protein A</fullName>
    </submittedName>
</protein>
<dbReference type="InterPro" id="IPR007167">
    <property type="entry name" value="Fe-transptr_FeoA-like"/>
</dbReference>
<evidence type="ECO:0000256" key="1">
    <source>
        <dbReference type="ARBA" id="ARBA00023004"/>
    </source>
</evidence>
<sequence>MHTDSEVVSLAQLSYGQSAQVVDFDGGRAMVQRMVMLGIRRGVPLCVVHGPGPRGTVVQVGGARIALGRGVTDKIRVMPIMASAAAVPAVHQKAAA</sequence>
<evidence type="ECO:0000313" key="4">
    <source>
        <dbReference type="Proteomes" id="UP000664800"/>
    </source>
</evidence>
<dbReference type="AlphaFoldDB" id="A0A8I1SX61"/>
<keyword evidence="1" id="KW-0408">Iron</keyword>
<dbReference type="GO" id="GO:0046914">
    <property type="term" value="F:transition metal ion binding"/>
    <property type="evidence" value="ECO:0007669"/>
    <property type="project" value="InterPro"/>
</dbReference>
<organism evidence="3 4">
    <name type="scientific">Thiomonas arsenitoxydans (strain DSM 22701 / CIP 110005 / 3As)</name>
    <dbReference type="NCBI Taxonomy" id="426114"/>
    <lineage>
        <taxon>Bacteria</taxon>
        <taxon>Pseudomonadati</taxon>
        <taxon>Pseudomonadota</taxon>
        <taxon>Betaproteobacteria</taxon>
        <taxon>Burkholderiales</taxon>
        <taxon>Thiomonas</taxon>
    </lineage>
</organism>
<dbReference type="Pfam" id="PF04023">
    <property type="entry name" value="FeoA"/>
    <property type="match status" value="1"/>
</dbReference>
<evidence type="ECO:0000259" key="2">
    <source>
        <dbReference type="SMART" id="SM00899"/>
    </source>
</evidence>
<dbReference type="InterPro" id="IPR038157">
    <property type="entry name" value="FeoA_core_dom"/>
</dbReference>
<accession>A0A8I1SX61</accession>
<dbReference type="Proteomes" id="UP000664800">
    <property type="component" value="Unassembled WGS sequence"/>
</dbReference>
<dbReference type="SUPFAM" id="SSF50037">
    <property type="entry name" value="C-terminal domain of transcriptional repressors"/>
    <property type="match status" value="1"/>
</dbReference>
<feature type="domain" description="Ferrous iron transporter FeoA-like" evidence="2">
    <location>
        <begin position="8"/>
        <end position="79"/>
    </location>
</feature>
<dbReference type="Gene3D" id="2.30.30.90">
    <property type="match status" value="1"/>
</dbReference>
<dbReference type="InterPro" id="IPR008988">
    <property type="entry name" value="Transcriptional_repressor_C"/>
</dbReference>
<dbReference type="SMART" id="SM00899">
    <property type="entry name" value="FeoA"/>
    <property type="match status" value="1"/>
</dbReference>
<comment type="caution">
    <text evidence="3">The sequence shown here is derived from an EMBL/GenBank/DDBJ whole genome shotgun (WGS) entry which is preliminary data.</text>
</comment>
<evidence type="ECO:0000313" key="3">
    <source>
        <dbReference type="EMBL" id="MBN8744216.1"/>
    </source>
</evidence>